<sequence length="403" mass="40775">MSSTSPATRPATRPAAGARHHLDHAATSPLRPEARDAMVAALGAGNPNSQYAEGRAARKILEDARESIAVDLGAEPIEVIFTSGGTEADNLGVRGPYLASMKESGGAPGTVVTTPVEHDAIRKAVAHLAAHHGAHVIETPVDASGRVLVERLRELCDGPAAPHRVWTCQWANNETGAIQPIGEFIAAADDHGAPVHVDAVQAIGHLPIDFHATGAATLAASAHKFGGPRGIGALLVRRDARVTPLNAGGGQERGLRSGTPDVAAAAGMAAALRAATAAMKEERRAVAKLRDRLLAGVRDIGGVVVHTTEPALPGHVHVSVGGAEGDSLIMLLDAAGISAATGSACAAGVNRASHVLAAMGVDAATSRGALRLTLGWDSTAADVDAVLAVLGDTVARARAAGMA</sequence>
<evidence type="ECO:0000256" key="3">
    <source>
        <dbReference type="ARBA" id="ARBA00022679"/>
    </source>
</evidence>
<dbReference type="PANTHER" id="PTHR11601">
    <property type="entry name" value="CYSTEINE DESULFURYLASE FAMILY MEMBER"/>
    <property type="match status" value="1"/>
</dbReference>
<evidence type="ECO:0000313" key="11">
    <source>
        <dbReference type="EMBL" id="NMF08504.1"/>
    </source>
</evidence>
<dbReference type="GO" id="GO:0051536">
    <property type="term" value="F:iron-sulfur cluster binding"/>
    <property type="evidence" value="ECO:0007669"/>
    <property type="project" value="UniProtKB-KW"/>
</dbReference>
<dbReference type="PANTHER" id="PTHR11601:SF34">
    <property type="entry name" value="CYSTEINE DESULFURASE"/>
    <property type="match status" value="1"/>
</dbReference>
<comment type="similarity">
    <text evidence="2">Belongs to the class-V pyridoxal-phosphate-dependent aminotransferase family. NifS/IscS subfamily.</text>
</comment>
<organism evidence="11 12">
    <name type="scientific">Corynebacterium xerosis</name>
    <dbReference type="NCBI Taxonomy" id="1725"/>
    <lineage>
        <taxon>Bacteria</taxon>
        <taxon>Bacillati</taxon>
        <taxon>Actinomycetota</taxon>
        <taxon>Actinomycetes</taxon>
        <taxon>Mycobacteriales</taxon>
        <taxon>Corynebacteriaceae</taxon>
        <taxon>Corynebacterium</taxon>
    </lineage>
</organism>
<evidence type="ECO:0000256" key="7">
    <source>
        <dbReference type="ARBA" id="ARBA00023014"/>
    </source>
</evidence>
<dbReference type="Gene3D" id="3.40.640.10">
    <property type="entry name" value="Type I PLP-dependent aspartate aminotransferase-like (Major domain)"/>
    <property type="match status" value="1"/>
</dbReference>
<protein>
    <submittedName>
        <fullName evidence="11">Cysteine desulfurase</fullName>
    </submittedName>
</protein>
<evidence type="ECO:0000256" key="4">
    <source>
        <dbReference type="ARBA" id="ARBA00022723"/>
    </source>
</evidence>
<dbReference type="EMBL" id="JABAGA010000001">
    <property type="protein sequence ID" value="NMF08504.1"/>
    <property type="molecule type" value="Genomic_DNA"/>
</dbReference>
<keyword evidence="6" id="KW-0408">Iron</keyword>
<evidence type="ECO:0000259" key="10">
    <source>
        <dbReference type="Pfam" id="PF00266"/>
    </source>
</evidence>
<dbReference type="Pfam" id="PF00266">
    <property type="entry name" value="Aminotran_5"/>
    <property type="match status" value="1"/>
</dbReference>
<keyword evidence="7" id="KW-0411">Iron-sulfur</keyword>
<comment type="caution">
    <text evidence="11">The sequence shown here is derived from an EMBL/GenBank/DDBJ whole genome shotgun (WGS) entry which is preliminary data.</text>
</comment>
<dbReference type="InterPro" id="IPR015422">
    <property type="entry name" value="PyrdxlP-dep_Trfase_small"/>
</dbReference>
<dbReference type="RefSeq" id="WP_168937261.1">
    <property type="nucleotide sequence ID" value="NZ_JABAGA010000001.1"/>
</dbReference>
<dbReference type="InterPro" id="IPR016454">
    <property type="entry name" value="Cysteine_dSase"/>
</dbReference>
<dbReference type="Proteomes" id="UP000589552">
    <property type="component" value="Unassembled WGS sequence"/>
</dbReference>
<evidence type="ECO:0000256" key="9">
    <source>
        <dbReference type="SAM" id="MobiDB-lite"/>
    </source>
</evidence>
<gene>
    <name evidence="11" type="ORF">HF852_02595</name>
</gene>
<dbReference type="InterPro" id="IPR015424">
    <property type="entry name" value="PyrdxlP-dep_Trfase"/>
</dbReference>
<reference evidence="11 12" key="1">
    <citation type="submission" date="2020-04" db="EMBL/GenBank/DDBJ databases">
        <authorList>
            <person name="Hitch T.C.A."/>
            <person name="Wylensek D."/>
            <person name="Clavel T."/>
        </authorList>
    </citation>
    <scope>NUCLEOTIDE SEQUENCE [LARGE SCALE GENOMIC DNA]</scope>
    <source>
        <strain evidence="11 12">BL-383-APC-2I</strain>
    </source>
</reference>
<evidence type="ECO:0000256" key="8">
    <source>
        <dbReference type="ARBA" id="ARBA00050776"/>
    </source>
</evidence>
<dbReference type="SUPFAM" id="SSF53383">
    <property type="entry name" value="PLP-dependent transferases"/>
    <property type="match status" value="1"/>
</dbReference>
<comment type="cofactor">
    <cofactor evidence="1">
        <name>pyridoxal 5'-phosphate</name>
        <dbReference type="ChEBI" id="CHEBI:597326"/>
    </cofactor>
</comment>
<dbReference type="Gene3D" id="1.10.260.50">
    <property type="match status" value="1"/>
</dbReference>
<dbReference type="InterPro" id="IPR015421">
    <property type="entry name" value="PyrdxlP-dep_Trfase_major"/>
</dbReference>
<dbReference type="PIRSF" id="PIRSF005572">
    <property type="entry name" value="NifS"/>
    <property type="match status" value="1"/>
</dbReference>
<dbReference type="AlphaFoldDB" id="A0A7X9SUT8"/>
<dbReference type="InterPro" id="IPR000192">
    <property type="entry name" value="Aminotrans_V_dom"/>
</dbReference>
<keyword evidence="4" id="KW-0479">Metal-binding</keyword>
<keyword evidence="5" id="KW-0663">Pyridoxal phosphate</keyword>
<keyword evidence="3" id="KW-0808">Transferase</keyword>
<dbReference type="Gene3D" id="3.90.1150.10">
    <property type="entry name" value="Aspartate Aminotransferase, domain 1"/>
    <property type="match status" value="1"/>
</dbReference>
<name>A0A7X9SUT8_9CORY</name>
<dbReference type="GO" id="GO:0031071">
    <property type="term" value="F:cysteine desulfurase activity"/>
    <property type="evidence" value="ECO:0007669"/>
    <property type="project" value="UniProtKB-EC"/>
</dbReference>
<evidence type="ECO:0000256" key="5">
    <source>
        <dbReference type="ARBA" id="ARBA00022898"/>
    </source>
</evidence>
<comment type="catalytic activity">
    <reaction evidence="8">
        <text>(sulfur carrier)-H + L-cysteine = (sulfur carrier)-SH + L-alanine</text>
        <dbReference type="Rhea" id="RHEA:43892"/>
        <dbReference type="Rhea" id="RHEA-COMP:14737"/>
        <dbReference type="Rhea" id="RHEA-COMP:14739"/>
        <dbReference type="ChEBI" id="CHEBI:29917"/>
        <dbReference type="ChEBI" id="CHEBI:35235"/>
        <dbReference type="ChEBI" id="CHEBI:57972"/>
        <dbReference type="ChEBI" id="CHEBI:64428"/>
        <dbReference type="EC" id="2.8.1.7"/>
    </reaction>
</comment>
<feature type="region of interest" description="Disordered" evidence="9">
    <location>
        <begin position="1"/>
        <end position="30"/>
    </location>
</feature>
<evidence type="ECO:0000256" key="2">
    <source>
        <dbReference type="ARBA" id="ARBA00006490"/>
    </source>
</evidence>
<proteinExistence type="inferred from homology"/>
<accession>A0A7X9SUT8</accession>
<evidence type="ECO:0000256" key="6">
    <source>
        <dbReference type="ARBA" id="ARBA00023004"/>
    </source>
</evidence>
<feature type="domain" description="Aminotransferase class V" evidence="10">
    <location>
        <begin position="21"/>
        <end position="386"/>
    </location>
</feature>
<dbReference type="GO" id="GO:0046872">
    <property type="term" value="F:metal ion binding"/>
    <property type="evidence" value="ECO:0007669"/>
    <property type="project" value="UniProtKB-KW"/>
</dbReference>
<evidence type="ECO:0000313" key="12">
    <source>
        <dbReference type="Proteomes" id="UP000589552"/>
    </source>
</evidence>
<evidence type="ECO:0000256" key="1">
    <source>
        <dbReference type="ARBA" id="ARBA00001933"/>
    </source>
</evidence>
<feature type="compositionally biased region" description="Low complexity" evidence="9">
    <location>
        <begin position="1"/>
        <end position="17"/>
    </location>
</feature>